<protein>
    <submittedName>
        <fullName evidence="3">Nucleolar pre-ribosomal-associated protein 1,N-terminal</fullName>
    </submittedName>
</protein>
<organism evidence="3 4">
    <name type="scientific">Ostreococcus tauri</name>
    <name type="common">Marine green alga</name>
    <dbReference type="NCBI Taxonomy" id="70448"/>
    <lineage>
        <taxon>Eukaryota</taxon>
        <taxon>Viridiplantae</taxon>
        <taxon>Chlorophyta</taxon>
        <taxon>Mamiellophyceae</taxon>
        <taxon>Mamiellales</taxon>
        <taxon>Bathycoccaceae</taxon>
        <taxon>Ostreococcus</taxon>
    </lineage>
</organism>
<evidence type="ECO:0000313" key="4">
    <source>
        <dbReference type="Proteomes" id="UP000009170"/>
    </source>
</evidence>
<dbReference type="InParanoid" id="A0A090M1V8"/>
<dbReference type="KEGG" id="ota:OT_ostta01g00820"/>
<accession>A0A090M1V8</accession>
<dbReference type="GeneID" id="9835032"/>
<dbReference type="PANTHER" id="PTHR13500:SF0">
    <property type="entry name" value="NUCLEOLAR PRE-RIBOSOMAL-ASSOCIATED PROTEIN 1"/>
    <property type="match status" value="1"/>
</dbReference>
<dbReference type="GO" id="GO:0005730">
    <property type="term" value="C:nucleolus"/>
    <property type="evidence" value="ECO:0007669"/>
    <property type="project" value="TreeGrafter"/>
</dbReference>
<dbReference type="RefSeq" id="XP_022838140.1">
    <property type="nucleotide sequence ID" value="XM_022985241.1"/>
</dbReference>
<reference evidence="3 4" key="2">
    <citation type="journal article" date="2014" name="BMC Genomics">
        <title>An improved genome of the model marine alga Ostreococcus tauri unfolds by assessing Illumina de novo assemblies.</title>
        <authorList>
            <person name="Blanc-Mathieu R."/>
            <person name="Verhelst B."/>
            <person name="Derelle E."/>
            <person name="Rombauts S."/>
            <person name="Bouget F.Y."/>
            <person name="Carre I."/>
            <person name="Chateau A."/>
            <person name="Eyre-Walker A."/>
            <person name="Grimsley N."/>
            <person name="Moreau H."/>
            <person name="Piegu B."/>
            <person name="Rivals E."/>
            <person name="Schackwitz W."/>
            <person name="Van de Peer Y."/>
            <person name="Piganeau G."/>
        </authorList>
    </citation>
    <scope>NUCLEOTIDE SEQUENCE [LARGE SCALE GENOMIC DNA]</scope>
    <source>
        <strain evidence="4">OTTH 0595 / CCAP 157/2 / RCC745</strain>
    </source>
</reference>
<dbReference type="GO" id="GO:0000466">
    <property type="term" value="P:maturation of 5.8S rRNA from tricistronic rRNA transcript (SSU-rRNA, 5.8S rRNA, LSU-rRNA)"/>
    <property type="evidence" value="ECO:0007669"/>
    <property type="project" value="TreeGrafter"/>
</dbReference>
<keyword evidence="4" id="KW-1185">Reference proteome</keyword>
<dbReference type="STRING" id="70448.A0A090M1V8"/>
<evidence type="ECO:0000259" key="2">
    <source>
        <dbReference type="Pfam" id="PF16201"/>
    </source>
</evidence>
<feature type="domain" description="URB1 N-terminal" evidence="1">
    <location>
        <begin position="63"/>
        <end position="384"/>
    </location>
</feature>
<dbReference type="InterPro" id="IPR021714">
    <property type="entry name" value="URB1_N"/>
</dbReference>
<dbReference type="Pfam" id="PF11707">
    <property type="entry name" value="Npa1"/>
    <property type="match status" value="1"/>
</dbReference>
<gene>
    <name evidence="3" type="ORF">OT_ostta01g00820</name>
</gene>
<dbReference type="OrthoDB" id="497851at2759"/>
<dbReference type="PANTHER" id="PTHR13500">
    <property type="entry name" value="NUCLEOLAR PRERIBOSOMAL-ASSOCIATED PROTEIN 1"/>
    <property type="match status" value="1"/>
</dbReference>
<sequence length="2222" mass="241404">MGRDDDDDDDDARVAAAVEEVSRARDADAVARAIEIVRRAVEREDAFGERAVETYLARSPDFADVLTIWDGYHANHAQKVCVPLLRMCGAMMRRARDVDGERGTTRERLALDSLARAIMTRRMRHIYSHLGSGIRVRVNAAFVVLAAIAGRGKRCAAELFRTFDFSLAALPKLASPPRDTRAKEGAIVKRRKEPKDVMSGSTRRGFCEFVLAFFTVKDRALLRPVLAQRVLFGNVARFIAGDEAEMQLRVLRVIEHDVMSNEIGVPARLRAALFGDVSLEQLATIAGQSEDVHAADGKAALAATSVLVKLLTDPAHGLIPEKSGVVSKKCATVVRLLQKLRPIECDAHLKILLSACETHPLLASMYLPGAKFTLDPRLSAHWLTSASVLGRISVAAGRDVASTEVAARLDGANTVGEAEGSAFIKAVIPPGMTKQTLSKGLAHTSPVIRHATLCLMLNVTRAIRSRLAHLNIAIAGGRVRASERVWKLEELASNARLATTTFLPEVQSIMAAYTASKSAKEGTKEWTAALLMRCHALNAISAQVRAVPEALVDAKVDFNKLLPSNDPTSLPSTELAAVIDVLCAARGLSESDEDDNVPSSSSFQDSGVNQGHLLSVFRVVIFATSVEARAAARRLAKHYLVTSGSLDDRSSEADVWIDKLTSFRANGFEHSRELLMSCTEFLAEATTAATRRRFKHDSEVQRVLRDSNDARPTRFSINDLTESHLSAATLAVSSLAMTACESVGKVLKSEKRSREFKLAVSAYVSSVMICLVQTSYDPWAVAVCAQHALGDQGEGYYPAMDSLQAFTRRCLEESVQDSQSARRKHTSRHGTSPLEWSYEALSQALDDLYALSPEDRGLALFSMHAHGPMLAPFGADVAAMAIFGSSDELDENTALLLSLVKSLDATAVVTACSSVSGPLLGADMSEAAPASELCARVITMCPKRDLIRVTRSLVFWCKWNHARGDVRTVTRLIELCRVALNRARYESENMLSAVRLSLFSTTSLYAILDESTDRSLADLVIYDAYMNSSDREMYLPYIQRSVDRLHAVLHEPNVETSVNVALIALATNDEKLDLLEKFELSGATLLGIQVADVAGFAGPSARVRMQAVRYLVRSALSSRLDATGVTQACRVAQRALDALPSDEMLMGQAPDLAVAPEASELVRVVLKESDVEARVQLAAAFLAQSDALALQFIVGAAARISNGEDILRLLPLARGAMRWDALYRMSEHSKVVADAYRDFLMDEFLSKDVLSPSVKEHGVETLVSCIKISPLEFGSEQRDRFIERVMPSTGWAILRHPDHIVRARVSMGLFAKSESITEQIMFLTSTLQTLALFTQSTNMNASMSRDVSSEKFLAECLASVLDGLFERDVTTVPMNKRLIGELIRASQAFMKQSIAHKFRAHRRLAIMGRICTVLLGFQTTEFEMQAVAESILSQIISHPMFERTLTAVIGGGDSELPVNLREMSVTMKSIVEAVRESSAHEERSEPNNASALKLELLRVMRLLWKLQDADGKNGKNKCMKWRASNARVIVSLASGYGATLSEADCLTQELMLDIDASTGGGVLRSIGYLWGESVTHFVKTTISVRRNEDTGYDVDDLLYSHPSPALVASAIREGSPPDARRAAATAARFPMSRTTPPSNVSVDASHVDEIVPFGYDPSWMLPFTMHALMSGAMDPREAVAWGLAPLAAAALASHDESTRRIAYAIFSVMNDRISDPLYSFRERTQVLACLSAMRNATTSSLMRWPSPGATLAAECMLSSLYPETDTFLPLQKQLNRRAALDLSGLPMFLPMLNSGDVDARQHRLWILRLLRASLKDETDATIFRKTFALEVVMSHYSATLAESYARFLMLDLVARACAVLPAARPLVEGGGLIAWMASITRAACVNDKYNIRSGETPALRASTAKVATEALVTLIRHKGSIYLGPTGTAADYLSALQTIRASILRDGDDAANSGVELAGRRAALGPYLKLHHELATRLRRRIAEVGDPVEISRLCRVVDAAPNSSALRDDMFKVIVSSEGGGRYAKRCTRETFRALADAVTFSASWAAAHATDVSLRVSVQAGEDAFEQTARWCANALANGGNTLANALLSSPECGGASRFAAIMCSCEHRASDDARRALRLPSIAAHLCLLRAVEIFDDDTALSDADAAIKRTINVVDGAALAPGGALDRAVAASASGDSRAGTLARAFLRAIFAGVEPSGFDALEKIAETGERASKRTRA</sequence>
<evidence type="ECO:0000259" key="1">
    <source>
        <dbReference type="Pfam" id="PF11707"/>
    </source>
</evidence>
<dbReference type="FunCoup" id="A0A090M1V8">
    <property type="interactions" value="604"/>
</dbReference>
<evidence type="ECO:0000313" key="3">
    <source>
        <dbReference type="EMBL" id="CEF96522.1"/>
    </source>
</evidence>
<feature type="domain" description="URB1 C-terminal" evidence="2">
    <location>
        <begin position="1686"/>
        <end position="1875"/>
    </location>
</feature>
<dbReference type="InterPro" id="IPR039844">
    <property type="entry name" value="URB1"/>
</dbReference>
<dbReference type="InterPro" id="IPR032436">
    <property type="entry name" value="URB1_C"/>
</dbReference>
<proteinExistence type="predicted"/>
<dbReference type="Pfam" id="PF16201">
    <property type="entry name" value="NopRA1"/>
    <property type="match status" value="1"/>
</dbReference>
<comment type="caution">
    <text evidence="3">The sequence shown here is derived from an EMBL/GenBank/DDBJ whole genome shotgun (WGS) entry which is preliminary data.</text>
</comment>
<reference evidence="4" key="1">
    <citation type="journal article" date="2006" name="Proc. Natl. Acad. Sci. U.S.A.">
        <title>Genome analysis of the smallest free-living eukaryote Ostreococcus tauri unveils many unique features.</title>
        <authorList>
            <person name="Derelle E."/>
            <person name="Ferraz C."/>
            <person name="Rombauts S."/>
            <person name="Rouze P."/>
            <person name="Worden A.Z."/>
            <person name="Robbens S."/>
            <person name="Partensky F."/>
            <person name="Degroeve S."/>
            <person name="Echeynie S."/>
            <person name="Cooke R."/>
            <person name="Saeys Y."/>
            <person name="Wuyts J."/>
            <person name="Jabbari K."/>
            <person name="Bowler C."/>
            <person name="Panaud O."/>
            <person name="Piegu B."/>
            <person name="Ball S.G."/>
            <person name="Ral J.-P."/>
            <person name="Bouget F.-Y."/>
            <person name="Piganeau G."/>
            <person name="De Baets B."/>
            <person name="Picard A."/>
            <person name="Delseny M."/>
            <person name="Demaille J."/>
            <person name="Van de Peer Y."/>
            <person name="Moreau H."/>
        </authorList>
    </citation>
    <scope>NUCLEOTIDE SEQUENCE [LARGE SCALE GENOMIC DNA]</scope>
    <source>
        <strain evidence="4">OTTH 0595 / CCAP 157/2 / RCC745</strain>
    </source>
</reference>
<dbReference type="EMBL" id="CAID01000001">
    <property type="protein sequence ID" value="CEF96522.1"/>
    <property type="molecule type" value="Genomic_DNA"/>
</dbReference>
<dbReference type="Proteomes" id="UP000009170">
    <property type="component" value="Unassembled WGS sequence"/>
</dbReference>
<dbReference type="GO" id="GO:0000463">
    <property type="term" value="P:maturation of LSU-rRNA from tricistronic rRNA transcript (SSU-rRNA, 5.8S rRNA, LSU-rRNA)"/>
    <property type="evidence" value="ECO:0007669"/>
    <property type="project" value="TreeGrafter"/>
</dbReference>
<name>A0A090M1V8_OSTTA</name>